<reference evidence="3" key="1">
    <citation type="submission" date="2023-03" db="EMBL/GenBank/DDBJ databases">
        <title>Massive genome expansion in bonnet fungi (Mycena s.s.) driven by repeated elements and novel gene families across ecological guilds.</title>
        <authorList>
            <consortium name="Lawrence Berkeley National Laboratory"/>
            <person name="Harder C.B."/>
            <person name="Miyauchi S."/>
            <person name="Viragh M."/>
            <person name="Kuo A."/>
            <person name="Thoen E."/>
            <person name="Andreopoulos B."/>
            <person name="Lu D."/>
            <person name="Skrede I."/>
            <person name="Drula E."/>
            <person name="Henrissat B."/>
            <person name="Morin E."/>
            <person name="Kohler A."/>
            <person name="Barry K."/>
            <person name="LaButti K."/>
            <person name="Morin E."/>
            <person name="Salamov A."/>
            <person name="Lipzen A."/>
            <person name="Mereny Z."/>
            <person name="Hegedus B."/>
            <person name="Baldrian P."/>
            <person name="Stursova M."/>
            <person name="Weitz H."/>
            <person name="Taylor A."/>
            <person name="Grigoriev I.V."/>
            <person name="Nagy L.G."/>
            <person name="Martin F."/>
            <person name="Kauserud H."/>
        </authorList>
    </citation>
    <scope>NUCLEOTIDE SEQUENCE</scope>
    <source>
        <strain evidence="3">CBHHK067</strain>
    </source>
</reference>
<dbReference type="Gene3D" id="3.40.50.1820">
    <property type="entry name" value="alpha/beta hydrolase"/>
    <property type="match status" value="1"/>
</dbReference>
<dbReference type="PANTHER" id="PTHR48081:SF8">
    <property type="entry name" value="ALPHA_BETA HYDROLASE FOLD-3 DOMAIN-CONTAINING PROTEIN-RELATED"/>
    <property type="match status" value="1"/>
</dbReference>
<dbReference type="Proteomes" id="UP001221757">
    <property type="component" value="Unassembled WGS sequence"/>
</dbReference>
<dbReference type="InterPro" id="IPR013094">
    <property type="entry name" value="AB_hydrolase_3"/>
</dbReference>
<dbReference type="InterPro" id="IPR029058">
    <property type="entry name" value="AB_hydrolase_fold"/>
</dbReference>
<evidence type="ECO:0000313" key="3">
    <source>
        <dbReference type="EMBL" id="KAJ7695106.1"/>
    </source>
</evidence>
<keyword evidence="1 3" id="KW-0378">Hydrolase</keyword>
<dbReference type="GO" id="GO:0016787">
    <property type="term" value="F:hydrolase activity"/>
    <property type="evidence" value="ECO:0007669"/>
    <property type="project" value="UniProtKB-KW"/>
</dbReference>
<dbReference type="SUPFAM" id="SSF53474">
    <property type="entry name" value="alpha/beta-Hydrolases"/>
    <property type="match status" value="1"/>
</dbReference>
<evidence type="ECO:0000256" key="1">
    <source>
        <dbReference type="ARBA" id="ARBA00022801"/>
    </source>
</evidence>
<accession>A0AAD7DMA8</accession>
<dbReference type="EMBL" id="JARKIE010000039">
    <property type="protein sequence ID" value="KAJ7695106.1"/>
    <property type="molecule type" value="Genomic_DNA"/>
</dbReference>
<dbReference type="AlphaFoldDB" id="A0AAD7DMA8"/>
<sequence length="277" mass="30486">MHLQLLRSRPPHNSHVLRAEGSIPFRDKGRAIRVRWYRPNSVPPDEPLPVLINFHGSGFILPFFGQDEEWCATVAERVGCLVVDADYRKAPEHPYPLGSEDAEDVALHIFAQNSARARPVCFSGCSAGGNLALSLTALLGPERISAVVAFYPSIDIFTDIAAVPPSIHMKSGVPLLHALMRHFIRCYVLPGTARTDLRLSPTFAWTEDMPPHVFVATGTADPLYAAAERFMSRLNREGHLDAVFSSVEDAGHGFVMNSTPGKEAFSDAINFLRKSVE</sequence>
<comment type="caution">
    <text evidence="3">The sequence shown here is derived from an EMBL/GenBank/DDBJ whole genome shotgun (WGS) entry which is preliminary data.</text>
</comment>
<keyword evidence="4" id="KW-1185">Reference proteome</keyword>
<dbReference type="InterPro" id="IPR050300">
    <property type="entry name" value="GDXG_lipolytic_enzyme"/>
</dbReference>
<protein>
    <submittedName>
        <fullName evidence="3">Alpha/Beta hydrolase protein</fullName>
    </submittedName>
</protein>
<evidence type="ECO:0000313" key="4">
    <source>
        <dbReference type="Proteomes" id="UP001221757"/>
    </source>
</evidence>
<organism evidence="3 4">
    <name type="scientific">Mycena rosella</name>
    <name type="common">Pink bonnet</name>
    <name type="synonym">Agaricus rosellus</name>
    <dbReference type="NCBI Taxonomy" id="1033263"/>
    <lineage>
        <taxon>Eukaryota</taxon>
        <taxon>Fungi</taxon>
        <taxon>Dikarya</taxon>
        <taxon>Basidiomycota</taxon>
        <taxon>Agaricomycotina</taxon>
        <taxon>Agaricomycetes</taxon>
        <taxon>Agaricomycetidae</taxon>
        <taxon>Agaricales</taxon>
        <taxon>Marasmiineae</taxon>
        <taxon>Mycenaceae</taxon>
        <taxon>Mycena</taxon>
    </lineage>
</organism>
<evidence type="ECO:0000259" key="2">
    <source>
        <dbReference type="Pfam" id="PF07859"/>
    </source>
</evidence>
<feature type="domain" description="Alpha/beta hydrolase fold-3" evidence="2">
    <location>
        <begin position="51"/>
        <end position="255"/>
    </location>
</feature>
<gene>
    <name evidence="3" type="ORF">B0H17DRAFT_931048</name>
</gene>
<dbReference type="PANTHER" id="PTHR48081">
    <property type="entry name" value="AB HYDROLASE SUPERFAMILY PROTEIN C4A8.06C"/>
    <property type="match status" value="1"/>
</dbReference>
<dbReference type="Pfam" id="PF07859">
    <property type="entry name" value="Abhydrolase_3"/>
    <property type="match status" value="1"/>
</dbReference>
<proteinExistence type="predicted"/>
<name>A0AAD7DMA8_MYCRO</name>